<accession>A0A327M912</accession>
<evidence type="ECO:0000256" key="1">
    <source>
        <dbReference type="SAM" id="MobiDB-lite"/>
    </source>
</evidence>
<dbReference type="InterPro" id="IPR007396">
    <property type="entry name" value="TR_PAI2-type"/>
</dbReference>
<evidence type="ECO:0000313" key="2">
    <source>
        <dbReference type="EMBL" id="RAI59430.1"/>
    </source>
</evidence>
<keyword evidence="3" id="KW-1185">Reference proteome</keyword>
<protein>
    <submittedName>
        <fullName evidence="2">FMN-binding negative transcriptional regulator</fullName>
    </submittedName>
</protein>
<dbReference type="EMBL" id="QLIX01000004">
    <property type="protein sequence ID" value="RAI59430.1"/>
    <property type="molecule type" value="Genomic_DNA"/>
</dbReference>
<evidence type="ECO:0000313" key="3">
    <source>
        <dbReference type="Proteomes" id="UP000249065"/>
    </source>
</evidence>
<dbReference type="PIRSF" id="PIRSF010372">
    <property type="entry name" value="PaiB"/>
    <property type="match status" value="1"/>
</dbReference>
<reference evidence="3" key="1">
    <citation type="submission" date="2018-06" db="EMBL/GenBank/DDBJ databases">
        <authorList>
            <person name="Khan S.A."/>
        </authorList>
    </citation>
    <scope>NUCLEOTIDE SEQUENCE [LARGE SCALE GENOMIC DNA]</scope>
    <source>
        <strain evidence="3">DB-1506</strain>
    </source>
</reference>
<dbReference type="AlphaFoldDB" id="A0A327M912"/>
<dbReference type="PANTHER" id="PTHR35802:SF1">
    <property type="entry name" value="PROTEASE SYNTHASE AND SPORULATION PROTEIN PAI 2"/>
    <property type="match status" value="1"/>
</dbReference>
<comment type="caution">
    <text evidence="2">The sequence shown here is derived from an EMBL/GenBank/DDBJ whole genome shotgun (WGS) entry which is preliminary data.</text>
</comment>
<organism evidence="2 3">
    <name type="scientific">Roseicella frigidaeris</name>
    <dbReference type="NCBI Taxonomy" id="2230885"/>
    <lineage>
        <taxon>Bacteria</taxon>
        <taxon>Pseudomonadati</taxon>
        <taxon>Pseudomonadota</taxon>
        <taxon>Alphaproteobacteria</taxon>
        <taxon>Acetobacterales</taxon>
        <taxon>Roseomonadaceae</taxon>
        <taxon>Roseicella</taxon>
    </lineage>
</organism>
<dbReference type="Proteomes" id="UP000249065">
    <property type="component" value="Unassembled WGS sequence"/>
</dbReference>
<gene>
    <name evidence="2" type="ORF">DOO78_07435</name>
</gene>
<dbReference type="SUPFAM" id="SSF50475">
    <property type="entry name" value="FMN-binding split barrel"/>
    <property type="match status" value="1"/>
</dbReference>
<dbReference type="InterPro" id="IPR012349">
    <property type="entry name" value="Split_barrel_FMN-bd"/>
</dbReference>
<dbReference type="OrthoDB" id="9794948at2"/>
<dbReference type="PANTHER" id="PTHR35802">
    <property type="entry name" value="PROTEASE SYNTHASE AND SPORULATION PROTEIN PAI 2"/>
    <property type="match status" value="1"/>
</dbReference>
<dbReference type="Pfam" id="PF04299">
    <property type="entry name" value="FMN_bind_2"/>
    <property type="match status" value="1"/>
</dbReference>
<dbReference type="RefSeq" id="WP_111469118.1">
    <property type="nucleotide sequence ID" value="NZ_QLIX01000004.1"/>
</dbReference>
<dbReference type="Gene3D" id="2.30.110.10">
    <property type="entry name" value="Electron Transport, Fmn-binding Protein, Chain A"/>
    <property type="match status" value="1"/>
</dbReference>
<sequence length="211" mass="22974">MYNPPAFREERPDILYGLIREARLALLVSNGAGGVPDVTHLPLTLVEEQGVLLGHVARANPHAAALREAGRALAIFRGAEAYVSPNWYPSKAEHHRVVPTWNYEAVHAEGPVEVIEDPARLHAIVALLTERQEAAQPRPWSVEDAPASFVAGQLKGILGLSLRIERLTGKRKLSQNRAEPDRSGARAGLAASVDPRDRAMAEVMQRAADRG</sequence>
<feature type="region of interest" description="Disordered" evidence="1">
    <location>
        <begin position="172"/>
        <end position="197"/>
    </location>
</feature>
<proteinExistence type="predicted"/>
<name>A0A327M912_9PROT</name>